<feature type="transmembrane region" description="Helical" evidence="1">
    <location>
        <begin position="135"/>
        <end position="155"/>
    </location>
</feature>
<feature type="transmembrane region" description="Helical" evidence="1">
    <location>
        <begin position="57"/>
        <end position="75"/>
    </location>
</feature>
<evidence type="ECO:0000256" key="1">
    <source>
        <dbReference type="SAM" id="Phobius"/>
    </source>
</evidence>
<keyword evidence="1" id="KW-0472">Membrane</keyword>
<dbReference type="EMBL" id="CP040330">
    <property type="protein sequence ID" value="QCS42464.1"/>
    <property type="molecule type" value="Genomic_DNA"/>
</dbReference>
<dbReference type="GeneID" id="40265378"/>
<accession>A0A4P8WH46</accession>
<name>A0A4P8WH46_9EURY</name>
<gene>
    <name evidence="2" type="ORF">FEJ81_08855</name>
</gene>
<dbReference type="AlphaFoldDB" id="A0A4P8WH46"/>
<proteinExistence type="predicted"/>
<evidence type="ECO:0000313" key="2">
    <source>
        <dbReference type="EMBL" id="QCS42464.1"/>
    </source>
</evidence>
<dbReference type="Proteomes" id="UP000302218">
    <property type="component" value="Chromosome"/>
</dbReference>
<reference evidence="3" key="1">
    <citation type="submission" date="2019-05" db="EMBL/GenBank/DDBJ databases">
        <title>Genome sequence and methylation pattern of the halophilic Archaeon Natrinema versiforme BOL5-4.</title>
        <authorList>
            <person name="DasSarma P."/>
            <person name="Anton B.P."/>
            <person name="DasSarma S.L."/>
            <person name="Martinez F.L."/>
            <person name="Guzman D."/>
            <person name="Roberts R.J."/>
            <person name="DasSarma S."/>
        </authorList>
    </citation>
    <scope>NUCLEOTIDE SEQUENCE [LARGE SCALE GENOMIC DNA]</scope>
    <source>
        <strain evidence="3">BOL5-4</strain>
    </source>
</reference>
<organism evidence="2 3">
    <name type="scientific">Natrinema versiforme</name>
    <dbReference type="NCBI Taxonomy" id="88724"/>
    <lineage>
        <taxon>Archaea</taxon>
        <taxon>Methanobacteriati</taxon>
        <taxon>Methanobacteriota</taxon>
        <taxon>Stenosarchaea group</taxon>
        <taxon>Halobacteria</taxon>
        <taxon>Halobacteriales</taxon>
        <taxon>Natrialbaceae</taxon>
        <taxon>Natrinema</taxon>
    </lineage>
</organism>
<protein>
    <submittedName>
        <fullName evidence="2">Uncharacterized protein</fullName>
    </submittedName>
</protein>
<dbReference type="RefSeq" id="WP_138244949.1">
    <property type="nucleotide sequence ID" value="NZ_CP040330.1"/>
</dbReference>
<dbReference type="OrthoDB" id="342532at2157"/>
<dbReference type="KEGG" id="nvr:FEJ81_08855"/>
<feature type="transmembrane region" description="Helical" evidence="1">
    <location>
        <begin position="107"/>
        <end position="128"/>
    </location>
</feature>
<feature type="transmembrane region" description="Helical" evidence="1">
    <location>
        <begin position="33"/>
        <end position="51"/>
    </location>
</feature>
<evidence type="ECO:0000313" key="3">
    <source>
        <dbReference type="Proteomes" id="UP000302218"/>
    </source>
</evidence>
<sequence length="213" mass="23642">MPRNDSDVSPEPRADAAADVFERLFRSGRTNALLAWLVVGVLATVFVESALDFDRQWLVFVAGVGTVVLIPPVAYGEWRVMLPWELLVIATLPILVRGLFGGSVGTFAAYLAVAGLALLITVELHMFTSLQVTHWFAIAFVVLTTLASVAAWTMVRWNLDRAFGTSYLSTNEVLMAEWLSVTVAGLAAGVLFDAYFRRRDRQLRRALRRAVRR</sequence>
<feature type="transmembrane region" description="Helical" evidence="1">
    <location>
        <begin position="175"/>
        <end position="196"/>
    </location>
</feature>
<keyword evidence="1" id="KW-0812">Transmembrane</keyword>
<keyword evidence="1" id="KW-1133">Transmembrane helix</keyword>